<feature type="region of interest" description="Disordered" evidence="1">
    <location>
        <begin position="15"/>
        <end position="72"/>
    </location>
</feature>
<name>A0AAD8YPA4_9STRA</name>
<comment type="caution">
    <text evidence="2">The sequence shown here is derived from an EMBL/GenBank/DDBJ whole genome shotgun (WGS) entry which is preliminary data.</text>
</comment>
<evidence type="ECO:0000256" key="1">
    <source>
        <dbReference type="SAM" id="MobiDB-lite"/>
    </source>
</evidence>
<organism evidence="2 3">
    <name type="scientific">Skeletonema marinoi</name>
    <dbReference type="NCBI Taxonomy" id="267567"/>
    <lineage>
        <taxon>Eukaryota</taxon>
        <taxon>Sar</taxon>
        <taxon>Stramenopiles</taxon>
        <taxon>Ochrophyta</taxon>
        <taxon>Bacillariophyta</taxon>
        <taxon>Coscinodiscophyceae</taxon>
        <taxon>Thalassiosirophycidae</taxon>
        <taxon>Thalassiosirales</taxon>
        <taxon>Skeletonemataceae</taxon>
        <taxon>Skeletonema</taxon>
        <taxon>Skeletonema marinoi-dohrnii complex</taxon>
    </lineage>
</organism>
<evidence type="ECO:0000313" key="2">
    <source>
        <dbReference type="EMBL" id="KAK1748790.1"/>
    </source>
</evidence>
<feature type="compositionally biased region" description="Basic and acidic residues" evidence="1">
    <location>
        <begin position="42"/>
        <end position="72"/>
    </location>
</feature>
<keyword evidence="3" id="KW-1185">Reference proteome</keyword>
<dbReference type="AlphaFoldDB" id="A0AAD8YPA4"/>
<accession>A0AAD8YPA4</accession>
<gene>
    <name evidence="2" type="ORF">QTG54_000729</name>
</gene>
<dbReference type="Proteomes" id="UP001224775">
    <property type="component" value="Unassembled WGS sequence"/>
</dbReference>
<protein>
    <submittedName>
        <fullName evidence="2">Uncharacterized protein</fullName>
    </submittedName>
</protein>
<dbReference type="InterPro" id="IPR009563">
    <property type="entry name" value="SSSCA1"/>
</dbReference>
<sequence>MAECFSCMSPRLGKEDMKQPVFFDDNEVEDHRDEGEQETTQDEIRDEPSPSNDTRDFEFRETPLEQTESKTISKQEEILRKLGILYLDDKVTRARIHETETDEVILREAGVSLVDTPEYKQEEEKKTMIDKKEEFIKKISNKTINEREAKILKESGVLSLSGFSITKDENPTTDDTHLETIENKPLSVTTTSDSTTLASGSINSSYADRKLRRRLRKGWTTTGRECMCGMPVIFLKGTYECVICGVVEEETYCDEVEHIQQVESHMVGGSPGVFLLSSDDTTLPSVDHTDQAEEALRAELGHRLFSGWVLVGTRCPACSLPLIGNNSDTPAACVRCG</sequence>
<proteinExistence type="predicted"/>
<reference evidence="2" key="1">
    <citation type="submission" date="2023-06" db="EMBL/GenBank/DDBJ databases">
        <title>Survivors Of The Sea: Transcriptome response of Skeletonema marinoi to long-term dormancy.</title>
        <authorList>
            <person name="Pinder M.I.M."/>
            <person name="Kourtchenko O."/>
            <person name="Robertson E.K."/>
            <person name="Larsson T."/>
            <person name="Maumus F."/>
            <person name="Osuna-Cruz C.M."/>
            <person name="Vancaester E."/>
            <person name="Stenow R."/>
            <person name="Vandepoele K."/>
            <person name="Ploug H."/>
            <person name="Bruchert V."/>
            <person name="Godhe A."/>
            <person name="Topel M."/>
        </authorList>
    </citation>
    <scope>NUCLEOTIDE SEQUENCE</scope>
    <source>
        <strain evidence="2">R05AC</strain>
    </source>
</reference>
<dbReference type="Pfam" id="PF06677">
    <property type="entry name" value="Auto_anti-p27"/>
    <property type="match status" value="1"/>
</dbReference>
<evidence type="ECO:0000313" key="3">
    <source>
        <dbReference type="Proteomes" id="UP001224775"/>
    </source>
</evidence>
<dbReference type="EMBL" id="JATAAI010000001">
    <property type="protein sequence ID" value="KAK1748790.1"/>
    <property type="molecule type" value="Genomic_DNA"/>
</dbReference>